<dbReference type="InterPro" id="IPR013083">
    <property type="entry name" value="Znf_RING/FYVE/PHD"/>
</dbReference>
<evidence type="ECO:0008006" key="2">
    <source>
        <dbReference type="Google" id="ProtNLM"/>
    </source>
</evidence>
<dbReference type="CDD" id="cd15517">
    <property type="entry name" value="PHD_TCF19_like"/>
    <property type="match status" value="1"/>
</dbReference>
<evidence type="ECO:0000313" key="1">
    <source>
        <dbReference type="EMBL" id="CAG6754422.1"/>
    </source>
</evidence>
<dbReference type="Gene3D" id="3.30.40.10">
    <property type="entry name" value="Zinc/RING finger domain, C3HC4 (zinc finger)"/>
    <property type="match status" value="1"/>
</dbReference>
<organism evidence="1">
    <name type="scientific">Cacopsylla melanoneura</name>
    <dbReference type="NCBI Taxonomy" id="428564"/>
    <lineage>
        <taxon>Eukaryota</taxon>
        <taxon>Metazoa</taxon>
        <taxon>Ecdysozoa</taxon>
        <taxon>Arthropoda</taxon>
        <taxon>Hexapoda</taxon>
        <taxon>Insecta</taxon>
        <taxon>Pterygota</taxon>
        <taxon>Neoptera</taxon>
        <taxon>Paraneoptera</taxon>
        <taxon>Hemiptera</taxon>
        <taxon>Sternorrhyncha</taxon>
        <taxon>Psylloidea</taxon>
        <taxon>Psyllidae</taxon>
        <taxon>Psyllinae</taxon>
        <taxon>Cacopsylla</taxon>
    </lineage>
</organism>
<protein>
    <recommendedName>
        <fullName evidence="2">Zinc finger PHD-type domain-containing protein</fullName>
    </recommendedName>
</protein>
<dbReference type="EMBL" id="HBUF01539227">
    <property type="protein sequence ID" value="CAG6754422.1"/>
    <property type="molecule type" value="Transcribed_RNA"/>
</dbReference>
<sequence length="114" mass="13502">MRAILEEKKNKKAKVGVTKKRKLNFGPREKKGTKKGEKWSFCNDDEYNDDLEENIDDPKNRCLICEEFGRDQELWYRCVSCGYWAHADCSGWESPDDYICDLCILKEKKKNKKK</sequence>
<reference evidence="1" key="1">
    <citation type="submission" date="2021-05" db="EMBL/GenBank/DDBJ databases">
        <authorList>
            <person name="Alioto T."/>
            <person name="Alioto T."/>
            <person name="Gomez Garrido J."/>
        </authorList>
    </citation>
    <scope>NUCLEOTIDE SEQUENCE</scope>
</reference>
<accession>A0A8D9EI83</accession>
<proteinExistence type="predicted"/>
<dbReference type="InterPro" id="IPR011011">
    <property type="entry name" value="Znf_FYVE_PHD"/>
</dbReference>
<dbReference type="SUPFAM" id="SSF57903">
    <property type="entry name" value="FYVE/PHD zinc finger"/>
    <property type="match status" value="1"/>
</dbReference>
<name>A0A8D9EI83_9HEMI</name>
<dbReference type="AlphaFoldDB" id="A0A8D9EI83"/>